<keyword evidence="6" id="KW-0479">Metal-binding</keyword>
<comment type="subunit">
    <text evidence="3">Component of the large ribosomal subunit.</text>
</comment>
<comment type="function">
    <text evidence="14">Component of the large ribosomal subunit. The ribosome is a large ribonucleoprotein complex responsible for the synthesis of proteins in the cell.</text>
</comment>
<dbReference type="KEGG" id="nsu:110582460"/>
<protein>
    <recommendedName>
        <fullName evidence="15">Large ribosomal subunit protein eL37</fullName>
    </recommendedName>
    <alternativeName>
        <fullName evidence="16">60S ribosomal protein L37</fullName>
    </alternativeName>
</protein>
<dbReference type="Proteomes" id="UP000248481">
    <property type="component" value="Chromosome 1"/>
</dbReference>
<keyword evidence="7" id="KW-0699">rRNA-binding</keyword>
<comment type="subcellular location">
    <subcellularLocation>
        <location evidence="1">Cytoplasm</location>
    </subcellularLocation>
</comment>
<dbReference type="GO" id="GO:0003735">
    <property type="term" value="F:structural constituent of ribosome"/>
    <property type="evidence" value="ECO:0007669"/>
    <property type="project" value="InterPro"/>
</dbReference>
<keyword evidence="12" id="KW-0007">Acetylation</keyword>
<evidence type="ECO:0000256" key="9">
    <source>
        <dbReference type="ARBA" id="ARBA00022833"/>
    </source>
</evidence>
<keyword evidence="9" id="KW-0862">Zinc</keyword>
<feature type="region of interest" description="Disordered" evidence="17">
    <location>
        <begin position="73"/>
        <end position="92"/>
    </location>
</feature>
<evidence type="ECO:0000256" key="8">
    <source>
        <dbReference type="ARBA" id="ARBA00022771"/>
    </source>
</evidence>
<sequence length="92" mass="10359">MTKATSSFGKRRNKTHTLCRRCGSKAYHLQKSTCSKCGYPVKRKSKYNWSAKAKRQNTTGTGRMRLRRFRHGFCEGTTPKPKRAAVAASSSS</sequence>
<keyword evidence="13" id="KW-0687">Ribonucleoprotein</keyword>
<organism evidence="18 19">
    <name type="scientific">Neomonachus schauinslandi</name>
    <name type="common">Hawaiian monk seal</name>
    <name type="synonym">Monachus schauinslandi</name>
    <dbReference type="NCBI Taxonomy" id="29088"/>
    <lineage>
        <taxon>Eukaryota</taxon>
        <taxon>Metazoa</taxon>
        <taxon>Chordata</taxon>
        <taxon>Craniata</taxon>
        <taxon>Vertebrata</taxon>
        <taxon>Euteleostomi</taxon>
        <taxon>Mammalia</taxon>
        <taxon>Eutheria</taxon>
        <taxon>Laurasiatheria</taxon>
        <taxon>Carnivora</taxon>
        <taxon>Caniformia</taxon>
        <taxon>Pinnipedia</taxon>
        <taxon>Phocidae</taxon>
        <taxon>Monachinae</taxon>
        <taxon>Monachini</taxon>
        <taxon>Neomonachus</taxon>
    </lineage>
</organism>
<name>A0A8M1M8K1_NEOSC</name>
<evidence type="ECO:0000256" key="7">
    <source>
        <dbReference type="ARBA" id="ARBA00022730"/>
    </source>
</evidence>
<comment type="similarity">
    <text evidence="2">Belongs to the eukaryotic ribosomal protein eL37 family.</text>
</comment>
<dbReference type="InterPro" id="IPR011332">
    <property type="entry name" value="Ribosomal_zn-bd"/>
</dbReference>
<dbReference type="GO" id="GO:0022625">
    <property type="term" value="C:cytosolic large ribosomal subunit"/>
    <property type="evidence" value="ECO:0007669"/>
    <property type="project" value="TreeGrafter"/>
</dbReference>
<dbReference type="GO" id="GO:0006412">
    <property type="term" value="P:translation"/>
    <property type="evidence" value="ECO:0007669"/>
    <property type="project" value="InterPro"/>
</dbReference>
<keyword evidence="8" id="KW-0863">Zinc-finger</keyword>
<reference evidence="19" key="1">
    <citation type="submission" date="2025-08" db="UniProtKB">
        <authorList>
            <consortium name="RefSeq"/>
        </authorList>
    </citation>
    <scope>IDENTIFICATION</scope>
    <source>
        <tissue evidence="19">Blood</tissue>
    </source>
</reference>
<evidence type="ECO:0000256" key="10">
    <source>
        <dbReference type="ARBA" id="ARBA00022884"/>
    </source>
</evidence>
<dbReference type="InterPro" id="IPR001569">
    <property type="entry name" value="Ribosomal_eL37"/>
</dbReference>
<accession>A0A8M1M8K1</accession>
<keyword evidence="4" id="KW-0963">Cytoplasm</keyword>
<evidence type="ECO:0000256" key="16">
    <source>
        <dbReference type="ARBA" id="ARBA00035332"/>
    </source>
</evidence>
<evidence type="ECO:0000313" key="19">
    <source>
        <dbReference type="RefSeq" id="XP_044770201.1"/>
    </source>
</evidence>
<evidence type="ECO:0000256" key="6">
    <source>
        <dbReference type="ARBA" id="ARBA00022723"/>
    </source>
</evidence>
<keyword evidence="5" id="KW-0597">Phosphoprotein</keyword>
<evidence type="ECO:0000256" key="17">
    <source>
        <dbReference type="SAM" id="MobiDB-lite"/>
    </source>
</evidence>
<evidence type="ECO:0000256" key="14">
    <source>
        <dbReference type="ARBA" id="ARBA00034092"/>
    </source>
</evidence>
<evidence type="ECO:0000256" key="5">
    <source>
        <dbReference type="ARBA" id="ARBA00022553"/>
    </source>
</evidence>
<keyword evidence="11" id="KW-0689">Ribosomal protein</keyword>
<dbReference type="RefSeq" id="XP_044770201.1">
    <property type="nucleotide sequence ID" value="XM_044914266.1"/>
</dbReference>
<evidence type="ECO:0000256" key="15">
    <source>
        <dbReference type="ARBA" id="ARBA00035225"/>
    </source>
</evidence>
<dbReference type="GO" id="GO:0019843">
    <property type="term" value="F:rRNA binding"/>
    <property type="evidence" value="ECO:0007669"/>
    <property type="project" value="UniProtKB-KW"/>
</dbReference>
<gene>
    <name evidence="19" type="primary">LOC110582460</name>
</gene>
<dbReference type="Pfam" id="PF01907">
    <property type="entry name" value="Ribosomal_L37e"/>
    <property type="match status" value="1"/>
</dbReference>
<dbReference type="PANTHER" id="PTHR10768">
    <property type="entry name" value="60S RIBOSOMAL PROTEIN L37"/>
    <property type="match status" value="1"/>
</dbReference>
<dbReference type="GeneID" id="110582460"/>
<keyword evidence="10" id="KW-0694">RNA-binding</keyword>
<dbReference type="FunFam" id="2.20.25.30:FF:000001">
    <property type="entry name" value="Ribosomal protein L37"/>
    <property type="match status" value="1"/>
</dbReference>
<evidence type="ECO:0000256" key="4">
    <source>
        <dbReference type="ARBA" id="ARBA00022490"/>
    </source>
</evidence>
<dbReference type="PANTHER" id="PTHR10768:SF22">
    <property type="entry name" value="LARGE RIBOSOMAL SUBUNIT PROTEIN EL37"/>
    <property type="match status" value="1"/>
</dbReference>
<proteinExistence type="inferred from homology"/>
<evidence type="ECO:0000256" key="11">
    <source>
        <dbReference type="ARBA" id="ARBA00022980"/>
    </source>
</evidence>
<evidence type="ECO:0000256" key="13">
    <source>
        <dbReference type="ARBA" id="ARBA00023274"/>
    </source>
</evidence>
<dbReference type="GO" id="GO:0008270">
    <property type="term" value="F:zinc ion binding"/>
    <property type="evidence" value="ECO:0007669"/>
    <property type="project" value="UniProtKB-KW"/>
</dbReference>
<evidence type="ECO:0000313" key="18">
    <source>
        <dbReference type="Proteomes" id="UP000248481"/>
    </source>
</evidence>
<keyword evidence="18" id="KW-1185">Reference proteome</keyword>
<evidence type="ECO:0000256" key="1">
    <source>
        <dbReference type="ARBA" id="ARBA00004496"/>
    </source>
</evidence>
<dbReference type="InterPro" id="IPR011331">
    <property type="entry name" value="Ribosomal_eL37/eL43"/>
</dbReference>
<evidence type="ECO:0000256" key="3">
    <source>
        <dbReference type="ARBA" id="ARBA00011133"/>
    </source>
</evidence>
<evidence type="ECO:0000256" key="12">
    <source>
        <dbReference type="ARBA" id="ARBA00022990"/>
    </source>
</evidence>
<dbReference type="AlphaFoldDB" id="A0A8M1M8K1"/>
<evidence type="ECO:0000256" key="2">
    <source>
        <dbReference type="ARBA" id="ARBA00009805"/>
    </source>
</evidence>
<dbReference type="Gene3D" id="2.20.25.30">
    <property type="match status" value="1"/>
</dbReference>
<dbReference type="SUPFAM" id="SSF57829">
    <property type="entry name" value="Zn-binding ribosomal proteins"/>
    <property type="match status" value="1"/>
</dbReference>